<dbReference type="InterPro" id="IPR009057">
    <property type="entry name" value="Homeodomain-like_sf"/>
</dbReference>
<organism evidence="3 4">
    <name type="scientific">Ceratodon purpureus</name>
    <name type="common">Fire moss</name>
    <name type="synonym">Dicranum purpureum</name>
    <dbReference type="NCBI Taxonomy" id="3225"/>
    <lineage>
        <taxon>Eukaryota</taxon>
        <taxon>Viridiplantae</taxon>
        <taxon>Streptophyta</taxon>
        <taxon>Embryophyta</taxon>
        <taxon>Bryophyta</taxon>
        <taxon>Bryophytina</taxon>
        <taxon>Bryopsida</taxon>
        <taxon>Dicranidae</taxon>
        <taxon>Pseudoditrichales</taxon>
        <taxon>Ditrichaceae</taxon>
        <taxon>Ceratodon</taxon>
    </lineage>
</organism>
<dbReference type="InterPro" id="IPR001005">
    <property type="entry name" value="SANT/Myb"/>
</dbReference>
<proteinExistence type="predicted"/>
<gene>
    <name evidence="3" type="ORF">KC19_5G057200</name>
</gene>
<evidence type="ECO:0000313" key="4">
    <source>
        <dbReference type="Proteomes" id="UP000822688"/>
    </source>
</evidence>
<evidence type="ECO:0000313" key="3">
    <source>
        <dbReference type="EMBL" id="KAG0576119.1"/>
    </source>
</evidence>
<reference evidence="3" key="1">
    <citation type="submission" date="2020-06" db="EMBL/GenBank/DDBJ databases">
        <title>WGS assembly of Ceratodon purpureus strain R40.</title>
        <authorList>
            <person name="Carey S.B."/>
            <person name="Jenkins J."/>
            <person name="Shu S."/>
            <person name="Lovell J.T."/>
            <person name="Sreedasyam A."/>
            <person name="Maumus F."/>
            <person name="Tiley G.P."/>
            <person name="Fernandez-Pozo N."/>
            <person name="Barry K."/>
            <person name="Chen C."/>
            <person name="Wang M."/>
            <person name="Lipzen A."/>
            <person name="Daum C."/>
            <person name="Saski C.A."/>
            <person name="Payton A.C."/>
            <person name="Mcbreen J.C."/>
            <person name="Conrad R.E."/>
            <person name="Kollar L.M."/>
            <person name="Olsson S."/>
            <person name="Huttunen S."/>
            <person name="Landis J.B."/>
            <person name="Wickett N.J."/>
            <person name="Johnson M.G."/>
            <person name="Rensing S.A."/>
            <person name="Grimwood J."/>
            <person name="Schmutz J."/>
            <person name="Mcdaniel S.F."/>
        </authorList>
    </citation>
    <scope>NUCLEOTIDE SEQUENCE</scope>
    <source>
        <strain evidence="3">R40</strain>
    </source>
</reference>
<dbReference type="InterPro" id="IPR044822">
    <property type="entry name" value="Myb_DNA-bind_4"/>
</dbReference>
<feature type="domain" description="Myb-like" evidence="2">
    <location>
        <begin position="209"/>
        <end position="267"/>
    </location>
</feature>
<feature type="compositionally biased region" description="Basic residues" evidence="1">
    <location>
        <begin position="189"/>
        <end position="200"/>
    </location>
</feature>
<dbReference type="Gene3D" id="1.10.10.60">
    <property type="entry name" value="Homeodomain-like"/>
    <property type="match status" value="1"/>
</dbReference>
<feature type="region of interest" description="Disordered" evidence="1">
    <location>
        <begin position="174"/>
        <end position="216"/>
    </location>
</feature>
<comment type="caution">
    <text evidence="3">The sequence shown here is derived from an EMBL/GenBank/DDBJ whole genome shotgun (WGS) entry which is preliminary data.</text>
</comment>
<accession>A0A8T0HZK8</accession>
<evidence type="ECO:0000259" key="2">
    <source>
        <dbReference type="PROSITE" id="PS50090"/>
    </source>
</evidence>
<dbReference type="SUPFAM" id="SSF46689">
    <property type="entry name" value="Homeodomain-like"/>
    <property type="match status" value="1"/>
</dbReference>
<dbReference type="AlphaFoldDB" id="A0A8T0HZK8"/>
<evidence type="ECO:0000256" key="1">
    <source>
        <dbReference type="SAM" id="MobiDB-lite"/>
    </source>
</evidence>
<dbReference type="EMBL" id="CM026425">
    <property type="protein sequence ID" value="KAG0576119.1"/>
    <property type="molecule type" value="Genomic_DNA"/>
</dbReference>
<feature type="region of interest" description="Disordered" evidence="1">
    <location>
        <begin position="87"/>
        <end position="112"/>
    </location>
</feature>
<name>A0A8T0HZK8_CERPU</name>
<feature type="region of interest" description="Disordered" evidence="1">
    <location>
        <begin position="132"/>
        <end position="160"/>
    </location>
</feature>
<dbReference type="PROSITE" id="PS50090">
    <property type="entry name" value="MYB_LIKE"/>
    <property type="match status" value="1"/>
</dbReference>
<dbReference type="Proteomes" id="UP000822688">
    <property type="component" value="Chromosome 5"/>
</dbReference>
<keyword evidence="4" id="KW-1185">Reference proteome</keyword>
<sequence length="352" mass="39742">MDMTYWGTRFRALFRVQVIQAIVQKVFRQPSQDTAMVEGSDVGDYQDAALSIRKNSESGEIQAHRRSTDNIDAEDKSSLIVKKVIDGEEGHDTGKNNKVEKFQQRPQDSEKVEGSDIADHHNAAPIHFVPESSERAHHSRTNFDVEQVDSSKPYPESEAEAQRDIHGILPTIRGGQPGIDQHPAEHPLSLKRPRGGRKRGSPTAGLETNKRPRCRNFTDHESDRVVILRLEANLVKGKRNEPLWESIAEKMPGRTAKQCQNRFDTVSKSYKPFMDSQNKQFSQITVEDYQKMKAEKYKSSKAKTSSIEIEPTGAEHEFSGVELSGVRFPLNLFQWMMVLAVDLIFSLGIVDG</sequence>
<protein>
    <recommendedName>
        <fullName evidence="2">Myb-like domain-containing protein</fullName>
    </recommendedName>
</protein>
<dbReference type="Pfam" id="PF13837">
    <property type="entry name" value="Myb_DNA-bind_4"/>
    <property type="match status" value="1"/>
</dbReference>
<dbReference type="SMART" id="SM00717">
    <property type="entry name" value="SANT"/>
    <property type="match status" value="1"/>
</dbReference>